<sequence length="485" mass="52735">MRALLSRPGLGLALLLALSPLAQADPIAWRECRLPRTPSAAQCATLQLPAAEGGQTTLPIHIARLPALARHPKPDPVFLLAGGPGQAASDLGPVASVLERLRNERDIVLIDQRGTGRSRTLRCGQPAQKEDPLRAALKGVDDLAAVDECLRGLSGDPRLHTTADYLRDLEAVRERLGYAQINLWGGSYGTRVAQDYLGRHPERVRSLVLDGVAAPGLNLLTDLPVHAETALRRLYADCDRDAACRAAFPDGWRTFQTLSDQLGRAPVEVKVAHPASGEMVEGRLTRSVFHGVLRSLLYLPERAALIPQLVESTRRGDYAPLLAAGLSVQQGMDEDSLNPALFLAVACAEDWRPGLDGQAVHERAPLFGELFDHLDHACRRMPHGRPSAVRELKRGSQVPVLLLSGGLDPVTPPAQAEAVARLLPRSRHVVASGFGHIITPYRCVPRLVSDFIQRADPAALSQRCIDQLAATRRPPFYLSRLEARR</sequence>
<feature type="chain" id="PRO_5045652637" evidence="3">
    <location>
        <begin position="25"/>
        <end position="485"/>
    </location>
</feature>
<dbReference type="SUPFAM" id="SSF53474">
    <property type="entry name" value="alpha/beta-Hydrolases"/>
    <property type="match status" value="1"/>
</dbReference>
<comment type="caution">
    <text evidence="6">The sequence shown here is derived from an EMBL/GenBank/DDBJ whole genome shotgun (WGS) entry which is preliminary data.</text>
</comment>
<evidence type="ECO:0000313" key="7">
    <source>
        <dbReference type="Proteomes" id="UP001595791"/>
    </source>
</evidence>
<proteinExistence type="inferred from homology"/>
<dbReference type="InterPro" id="IPR051601">
    <property type="entry name" value="Serine_prot/Carboxylest_S33"/>
</dbReference>
<evidence type="ECO:0000259" key="4">
    <source>
        <dbReference type="Pfam" id="PF00561"/>
    </source>
</evidence>
<protein>
    <submittedName>
        <fullName evidence="6">Alpha/beta fold hydrolase</fullName>
    </submittedName>
</protein>
<reference evidence="7" key="1">
    <citation type="journal article" date="2019" name="Int. J. Syst. Evol. Microbiol.">
        <title>The Global Catalogue of Microorganisms (GCM) 10K type strain sequencing project: providing services to taxonomists for standard genome sequencing and annotation.</title>
        <authorList>
            <consortium name="The Broad Institute Genomics Platform"/>
            <consortium name="The Broad Institute Genome Sequencing Center for Infectious Disease"/>
            <person name="Wu L."/>
            <person name="Ma J."/>
        </authorList>
    </citation>
    <scope>NUCLEOTIDE SEQUENCE [LARGE SCALE GENOMIC DNA]</scope>
    <source>
        <strain evidence="7">LMG 29894</strain>
    </source>
</reference>
<dbReference type="InterPro" id="IPR029058">
    <property type="entry name" value="AB_hydrolase_fold"/>
</dbReference>
<evidence type="ECO:0000256" key="3">
    <source>
        <dbReference type="SAM" id="SignalP"/>
    </source>
</evidence>
<dbReference type="InterPro" id="IPR000073">
    <property type="entry name" value="AB_hydrolase_1"/>
</dbReference>
<dbReference type="PRINTS" id="PR00793">
    <property type="entry name" value="PROAMNOPTASE"/>
</dbReference>
<dbReference type="Gene3D" id="3.40.50.1820">
    <property type="entry name" value="alpha/beta hydrolase"/>
    <property type="match status" value="1"/>
</dbReference>
<dbReference type="PANTHER" id="PTHR43248">
    <property type="entry name" value="2-SUCCINYL-6-HYDROXY-2,4-CYCLOHEXADIENE-1-CARBOXYLATE SYNTHASE"/>
    <property type="match status" value="1"/>
</dbReference>
<keyword evidence="2 6" id="KW-0378">Hydrolase</keyword>
<evidence type="ECO:0000256" key="2">
    <source>
        <dbReference type="ARBA" id="ARBA00022801"/>
    </source>
</evidence>
<dbReference type="GO" id="GO:0016787">
    <property type="term" value="F:hydrolase activity"/>
    <property type="evidence" value="ECO:0007669"/>
    <property type="project" value="UniProtKB-KW"/>
</dbReference>
<dbReference type="Pfam" id="PF08386">
    <property type="entry name" value="Abhydrolase_4"/>
    <property type="match status" value="1"/>
</dbReference>
<dbReference type="EMBL" id="JBHSBU010000001">
    <property type="protein sequence ID" value="MFC4159413.1"/>
    <property type="molecule type" value="Genomic_DNA"/>
</dbReference>
<feature type="domain" description="AB hydrolase-1" evidence="4">
    <location>
        <begin position="76"/>
        <end position="217"/>
    </location>
</feature>
<feature type="signal peptide" evidence="3">
    <location>
        <begin position="1"/>
        <end position="24"/>
    </location>
</feature>
<dbReference type="RefSeq" id="WP_378163141.1">
    <property type="nucleotide sequence ID" value="NZ_JBHSBU010000001.1"/>
</dbReference>
<keyword evidence="3" id="KW-0732">Signal</keyword>
<accession>A0ABV8MQJ6</accession>
<dbReference type="InterPro" id="IPR002410">
    <property type="entry name" value="Peptidase_S33"/>
</dbReference>
<keyword evidence="7" id="KW-1185">Reference proteome</keyword>
<comment type="similarity">
    <text evidence="1">Belongs to the peptidase S33 family.</text>
</comment>
<feature type="domain" description="Peptidase S33 tripeptidyl aminopeptidase-like C-terminal" evidence="5">
    <location>
        <begin position="365"/>
        <end position="456"/>
    </location>
</feature>
<evidence type="ECO:0000313" key="6">
    <source>
        <dbReference type="EMBL" id="MFC4159413.1"/>
    </source>
</evidence>
<evidence type="ECO:0000256" key="1">
    <source>
        <dbReference type="ARBA" id="ARBA00010088"/>
    </source>
</evidence>
<dbReference type="PANTHER" id="PTHR43248:SF2">
    <property type="entry name" value="PROLYL AMINOPEPTIDASE"/>
    <property type="match status" value="1"/>
</dbReference>
<dbReference type="InterPro" id="IPR013595">
    <property type="entry name" value="Pept_S33_TAP-like_C"/>
</dbReference>
<evidence type="ECO:0000259" key="5">
    <source>
        <dbReference type="Pfam" id="PF08386"/>
    </source>
</evidence>
<dbReference type="Proteomes" id="UP001595791">
    <property type="component" value="Unassembled WGS sequence"/>
</dbReference>
<gene>
    <name evidence="6" type="ORF">ACFOW7_08615</name>
</gene>
<organism evidence="6 7">
    <name type="scientific">Chitinimonas lacunae</name>
    <dbReference type="NCBI Taxonomy" id="1963018"/>
    <lineage>
        <taxon>Bacteria</taxon>
        <taxon>Pseudomonadati</taxon>
        <taxon>Pseudomonadota</taxon>
        <taxon>Betaproteobacteria</taxon>
        <taxon>Neisseriales</taxon>
        <taxon>Chitinibacteraceae</taxon>
        <taxon>Chitinimonas</taxon>
    </lineage>
</organism>
<dbReference type="Pfam" id="PF00561">
    <property type="entry name" value="Abhydrolase_1"/>
    <property type="match status" value="1"/>
</dbReference>
<name>A0ABV8MQJ6_9NEIS</name>